<evidence type="ECO:0000313" key="2">
    <source>
        <dbReference type="Proteomes" id="UP001283361"/>
    </source>
</evidence>
<dbReference type="Proteomes" id="UP001283361">
    <property type="component" value="Unassembled WGS sequence"/>
</dbReference>
<proteinExistence type="predicted"/>
<organism evidence="1 2">
    <name type="scientific">Elysia crispata</name>
    <name type="common">lettuce slug</name>
    <dbReference type="NCBI Taxonomy" id="231223"/>
    <lineage>
        <taxon>Eukaryota</taxon>
        <taxon>Metazoa</taxon>
        <taxon>Spiralia</taxon>
        <taxon>Lophotrochozoa</taxon>
        <taxon>Mollusca</taxon>
        <taxon>Gastropoda</taxon>
        <taxon>Heterobranchia</taxon>
        <taxon>Euthyneura</taxon>
        <taxon>Panpulmonata</taxon>
        <taxon>Sacoglossa</taxon>
        <taxon>Placobranchoidea</taxon>
        <taxon>Plakobranchidae</taxon>
        <taxon>Elysia</taxon>
    </lineage>
</organism>
<accession>A0AAE1EC36</accession>
<dbReference type="EMBL" id="JAWDGP010000451">
    <property type="protein sequence ID" value="KAK3800518.1"/>
    <property type="molecule type" value="Genomic_DNA"/>
</dbReference>
<protein>
    <submittedName>
        <fullName evidence="1">Uncharacterized protein</fullName>
    </submittedName>
</protein>
<name>A0AAE1EC36_9GAST</name>
<dbReference type="PANTHER" id="PTHR47027:SF20">
    <property type="entry name" value="REVERSE TRANSCRIPTASE-LIKE PROTEIN WITH RNA-DIRECTED DNA POLYMERASE DOMAIN"/>
    <property type="match status" value="1"/>
</dbReference>
<dbReference type="AlphaFoldDB" id="A0AAE1EC36"/>
<comment type="caution">
    <text evidence="1">The sequence shown here is derived from an EMBL/GenBank/DDBJ whole genome shotgun (WGS) entry which is preliminary data.</text>
</comment>
<gene>
    <name evidence="1" type="ORF">RRG08_048724</name>
</gene>
<reference evidence="1" key="1">
    <citation type="journal article" date="2023" name="G3 (Bethesda)">
        <title>A reference genome for the long-term kleptoplast-retaining sea slug Elysia crispata morphotype clarki.</title>
        <authorList>
            <person name="Eastman K.E."/>
            <person name="Pendleton A.L."/>
            <person name="Shaikh M.A."/>
            <person name="Suttiyut T."/>
            <person name="Ogas R."/>
            <person name="Tomko P."/>
            <person name="Gavelis G."/>
            <person name="Widhalm J.R."/>
            <person name="Wisecaver J.H."/>
        </authorList>
    </citation>
    <scope>NUCLEOTIDE SEQUENCE</scope>
    <source>
        <strain evidence="1">ECLA1</strain>
    </source>
</reference>
<sequence>MVRPNVGPANIHSAHAPTLCSATEEKDQIYQASDEALSRIHSPGRLHPLGDFNLRAGAVTWPGPSASKAQKTACYKVQQTARYCAKIYWLNICSSIQTAVDRQQHTDSSIQTAAYRQQQTQAMQGVCTRAYKRLTDRHPLMSKTCEVTTEQTKQVQQWTEYYLELYATTLSRMDRGCLHNTMSDAKLYNLSRILAKTKITEAPIRELLFAEDTALTSRTEDRLKMLVTHACKGFGITISLKRTYATSQGTETPPNIAIDGYTLGVFENLTDLGSTISSSLSIDPEIKGRVAKAATLMAKLNPRV</sequence>
<evidence type="ECO:0000313" key="1">
    <source>
        <dbReference type="EMBL" id="KAK3800518.1"/>
    </source>
</evidence>
<dbReference type="PANTHER" id="PTHR47027">
    <property type="entry name" value="REVERSE TRANSCRIPTASE DOMAIN-CONTAINING PROTEIN"/>
    <property type="match status" value="1"/>
</dbReference>
<keyword evidence="2" id="KW-1185">Reference proteome</keyword>